<evidence type="ECO:0000256" key="1">
    <source>
        <dbReference type="SAM" id="MobiDB-lite"/>
    </source>
</evidence>
<evidence type="ECO:0000313" key="4">
    <source>
        <dbReference type="Proteomes" id="UP000032234"/>
    </source>
</evidence>
<dbReference type="STRING" id="477245.TU94_30935"/>
<dbReference type="KEGG" id="scw:TU94_30935"/>
<dbReference type="HOGENOM" id="CLU_2036653_0_0_11"/>
<dbReference type="Proteomes" id="UP000032234">
    <property type="component" value="Chromosome"/>
</dbReference>
<organism evidence="3 4">
    <name type="scientific">Streptomyces cyaneogriseus subsp. noncyanogenus</name>
    <dbReference type="NCBI Taxonomy" id="477245"/>
    <lineage>
        <taxon>Bacteria</taxon>
        <taxon>Bacillati</taxon>
        <taxon>Actinomycetota</taxon>
        <taxon>Actinomycetes</taxon>
        <taxon>Kitasatosporales</taxon>
        <taxon>Streptomycetaceae</taxon>
        <taxon>Streptomyces</taxon>
    </lineage>
</organism>
<evidence type="ECO:0000313" key="3">
    <source>
        <dbReference type="EMBL" id="AJP05183.1"/>
    </source>
</evidence>
<feature type="compositionally biased region" description="Pro residues" evidence="1">
    <location>
        <begin position="32"/>
        <end position="46"/>
    </location>
</feature>
<dbReference type="AlphaFoldDB" id="A0A0C5G5D3"/>
<feature type="chain" id="PRO_5002185970" evidence="2">
    <location>
        <begin position="22"/>
        <end position="121"/>
    </location>
</feature>
<feature type="signal peptide" evidence="2">
    <location>
        <begin position="1"/>
        <end position="21"/>
    </location>
</feature>
<dbReference type="PATRIC" id="fig|477245.3.peg.6592"/>
<protein>
    <submittedName>
        <fullName evidence="3">Uncharacterized protein</fullName>
    </submittedName>
</protein>
<keyword evidence="2" id="KW-0732">Signal</keyword>
<sequence>MSRILRVFTVGVLIASATGYAATEYITRTVPAPTPPSPYGTEPPPPDCREPEKLPADCPVPGDGCPARDAPDGSGRATATATPKPPPHPAATAWPYTPPSGSPEVVQHLHVCVSDTLVAYQ</sequence>
<evidence type="ECO:0000256" key="2">
    <source>
        <dbReference type="SAM" id="SignalP"/>
    </source>
</evidence>
<proteinExistence type="predicted"/>
<gene>
    <name evidence="3" type="ORF">TU94_30935</name>
</gene>
<feature type="region of interest" description="Disordered" evidence="1">
    <location>
        <begin position="26"/>
        <end position="100"/>
    </location>
</feature>
<reference evidence="3 4" key="1">
    <citation type="submission" date="2015-02" db="EMBL/GenBank/DDBJ databases">
        <title>Genome sequence of thermotolerant Streptomyces cyaneogriseus subsp. Noncyanogenus NMWT1, the producer of nematocidal antibiotics nemadectin.</title>
        <authorList>
            <person name="Wang H."/>
            <person name="Li C."/>
            <person name="Xiang W."/>
            <person name="Wang X."/>
        </authorList>
    </citation>
    <scope>NUCLEOTIDE SEQUENCE [LARGE SCALE GENOMIC DNA]</scope>
    <source>
        <strain evidence="3 4">NMWT 1</strain>
    </source>
</reference>
<dbReference type="RefSeq" id="WP_044386671.1">
    <property type="nucleotide sequence ID" value="NZ_CP010849.1"/>
</dbReference>
<dbReference type="EMBL" id="CP010849">
    <property type="protein sequence ID" value="AJP05183.1"/>
    <property type="molecule type" value="Genomic_DNA"/>
</dbReference>
<keyword evidence="4" id="KW-1185">Reference proteome</keyword>
<accession>A0A0C5G5D3</accession>
<name>A0A0C5G5D3_9ACTN</name>